<organism evidence="4 5">
    <name type="scientific">Acidisoma silvae</name>
    <dbReference type="NCBI Taxonomy" id="2802396"/>
    <lineage>
        <taxon>Bacteria</taxon>
        <taxon>Pseudomonadati</taxon>
        <taxon>Pseudomonadota</taxon>
        <taxon>Alphaproteobacteria</taxon>
        <taxon>Acetobacterales</taxon>
        <taxon>Acidocellaceae</taxon>
        <taxon>Acidisoma</taxon>
    </lineage>
</organism>
<dbReference type="Proteomes" id="UP000708298">
    <property type="component" value="Unassembled WGS sequence"/>
</dbReference>
<accession>A0A963YRW1</accession>
<gene>
    <name evidence="4" type="ORF">ASILVAE211_12145</name>
</gene>
<keyword evidence="1" id="KW-0677">Repeat</keyword>
<evidence type="ECO:0000256" key="2">
    <source>
        <dbReference type="ARBA" id="ARBA00022803"/>
    </source>
</evidence>
<dbReference type="InterPro" id="IPR019734">
    <property type="entry name" value="TPR_rpt"/>
</dbReference>
<dbReference type="Pfam" id="PF13432">
    <property type="entry name" value="TPR_16"/>
    <property type="match status" value="1"/>
</dbReference>
<dbReference type="InterPro" id="IPR011990">
    <property type="entry name" value="TPR-like_helical_dom_sf"/>
</dbReference>
<dbReference type="SMART" id="SM00028">
    <property type="entry name" value="TPR"/>
    <property type="match status" value="5"/>
</dbReference>
<keyword evidence="5" id="KW-1185">Reference proteome</keyword>
<dbReference type="PANTHER" id="PTHR44858">
    <property type="entry name" value="TETRATRICOPEPTIDE REPEAT PROTEIN 6"/>
    <property type="match status" value="1"/>
</dbReference>
<protein>
    <submittedName>
        <fullName evidence="4">Tetratricopeptide repeat protein</fullName>
    </submittedName>
</protein>
<feature type="repeat" description="TPR" evidence="3">
    <location>
        <begin position="157"/>
        <end position="190"/>
    </location>
</feature>
<keyword evidence="2 3" id="KW-0802">TPR repeat</keyword>
<reference evidence="4" key="1">
    <citation type="journal article" date="2021" name="Microorganisms">
        <title>Acidisoma silvae sp. nov. and Acidisomacellulosilytica sp. nov., Two Acidophilic Bacteria Isolated from Decaying Wood, Hydrolyzing Cellulose and Producing Poly-3-hydroxybutyrate.</title>
        <authorList>
            <person name="Mieszkin S."/>
            <person name="Pouder E."/>
            <person name="Uroz S."/>
            <person name="Simon-Colin C."/>
            <person name="Alain K."/>
        </authorList>
    </citation>
    <scope>NUCLEOTIDE SEQUENCE</scope>
    <source>
        <strain evidence="4">HW T2.11</strain>
    </source>
</reference>
<evidence type="ECO:0000313" key="5">
    <source>
        <dbReference type="Proteomes" id="UP000708298"/>
    </source>
</evidence>
<sequence>MNRQQRRSVGQQQAPARIAPAQVALAEAIRLHQAGQLDAAVPRYRRSLALAPDQPDALQNLAGALNDLGRPAEALALLDRALALRPLYPIAHFTRGNALWALGRPDDAIAAYGVALTQKPDFAAVFEARSLVLSGEGRFGDTLADAEAALRLAPRDPYAHNARGNALRALGRLEEAISSYSRAIALAPDYADGQFNRAQTLLAAGRLDEAWSGYEWRWQTPQMIAQHRRFRVPHWQGEAAGAEAGAGLRLLIHAEQGLGDTLQFCRYLPMVAALGFTVILEVPRPLARLCGTLDGAADIVVQGEALPAFDLHLPLMSLPGRFRTTLASIPARTPYLAADSAAAGLWRARLDGFGRGLRVGLAWAGNPSPGNPARGAMDRRRSIAPGRLAPLWDISGVTFVSLQKDGPRLPDSLPVFDAMDEMGDFADSAALVSTLDLVIAVDSAVAHLAGALGKPVWLLDRADPCWRWMLGRRDSPWYPSLTLYRQETPGDWESILAEVRADLARLALQSNRPG</sequence>
<dbReference type="Gene3D" id="1.25.40.10">
    <property type="entry name" value="Tetratricopeptide repeat domain"/>
    <property type="match status" value="3"/>
</dbReference>
<evidence type="ECO:0000313" key="4">
    <source>
        <dbReference type="EMBL" id="MCB8875935.1"/>
    </source>
</evidence>
<evidence type="ECO:0000256" key="3">
    <source>
        <dbReference type="PROSITE-ProRule" id="PRU00339"/>
    </source>
</evidence>
<dbReference type="InterPro" id="IPR050498">
    <property type="entry name" value="Ycf3"/>
</dbReference>
<proteinExistence type="predicted"/>
<name>A0A963YRW1_9PROT</name>
<dbReference type="EMBL" id="JAESVB010000004">
    <property type="protein sequence ID" value="MCB8875935.1"/>
    <property type="molecule type" value="Genomic_DNA"/>
</dbReference>
<dbReference type="Gene3D" id="3.40.50.2000">
    <property type="entry name" value="Glycogen Phosphorylase B"/>
    <property type="match status" value="1"/>
</dbReference>
<dbReference type="PANTHER" id="PTHR44858:SF1">
    <property type="entry name" value="UDP-N-ACETYLGLUCOSAMINE--PEPTIDE N-ACETYLGLUCOSAMINYLTRANSFERASE SPINDLY-RELATED"/>
    <property type="match status" value="1"/>
</dbReference>
<reference evidence="4" key="2">
    <citation type="submission" date="2021-01" db="EMBL/GenBank/DDBJ databases">
        <authorList>
            <person name="Mieszkin S."/>
            <person name="Pouder E."/>
            <person name="Alain K."/>
        </authorList>
    </citation>
    <scope>NUCLEOTIDE SEQUENCE</scope>
    <source>
        <strain evidence="4">HW T2.11</strain>
    </source>
</reference>
<dbReference type="SUPFAM" id="SSF48452">
    <property type="entry name" value="TPR-like"/>
    <property type="match status" value="1"/>
</dbReference>
<evidence type="ECO:0000256" key="1">
    <source>
        <dbReference type="ARBA" id="ARBA00022737"/>
    </source>
</evidence>
<dbReference type="AlphaFoldDB" id="A0A963YRW1"/>
<dbReference type="RefSeq" id="WP_227321578.1">
    <property type="nucleotide sequence ID" value="NZ_JAESVB010000004.1"/>
</dbReference>
<dbReference type="Pfam" id="PF13414">
    <property type="entry name" value="TPR_11"/>
    <property type="match status" value="1"/>
</dbReference>
<comment type="caution">
    <text evidence="4">The sequence shown here is derived from an EMBL/GenBank/DDBJ whole genome shotgun (WGS) entry which is preliminary data.</text>
</comment>
<dbReference type="SUPFAM" id="SSF53756">
    <property type="entry name" value="UDP-Glycosyltransferase/glycogen phosphorylase"/>
    <property type="match status" value="1"/>
</dbReference>
<dbReference type="PROSITE" id="PS50005">
    <property type="entry name" value="TPR"/>
    <property type="match status" value="1"/>
</dbReference>